<dbReference type="SUPFAM" id="SSF54631">
    <property type="entry name" value="CBS-domain pair"/>
    <property type="match status" value="1"/>
</dbReference>
<proteinExistence type="predicted"/>
<dbReference type="GO" id="GO:0015035">
    <property type="term" value="F:protein-disulfide reductase activity"/>
    <property type="evidence" value="ECO:0007669"/>
    <property type="project" value="InterPro"/>
</dbReference>
<keyword evidence="1" id="KW-0129">CBS domain</keyword>
<dbReference type="Gene3D" id="3.10.580.10">
    <property type="entry name" value="CBS-domain"/>
    <property type="match status" value="1"/>
</dbReference>
<name>A0A250XLL9_9CHLO</name>
<dbReference type="InterPro" id="IPR044691">
    <property type="entry name" value="DCC1_Trx"/>
</dbReference>
<comment type="caution">
    <text evidence="3">The sequence shown here is derived from an EMBL/GenBank/DDBJ whole genome shotgun (WGS) entry which is preliminary data.</text>
</comment>
<dbReference type="Pfam" id="PF04134">
    <property type="entry name" value="DCC1-like"/>
    <property type="match status" value="1"/>
</dbReference>
<dbReference type="AlphaFoldDB" id="A0A250XLL9"/>
<evidence type="ECO:0000313" key="4">
    <source>
        <dbReference type="Proteomes" id="UP000232323"/>
    </source>
</evidence>
<dbReference type="InterPro" id="IPR007263">
    <property type="entry name" value="DCC1-like"/>
</dbReference>
<dbReference type="EMBL" id="BEGY01000104">
    <property type="protein sequence ID" value="GAX83680.1"/>
    <property type="molecule type" value="Genomic_DNA"/>
</dbReference>
<feature type="domain" description="CBS" evidence="2">
    <location>
        <begin position="138"/>
        <end position="195"/>
    </location>
</feature>
<sequence>MCRVITLASTSPVASVRDELFPESDCADGDEECVAEKSNLMASIKEESLDLDDMRLYDTTTCPHGNVIGIMRTTSERVLTTSPSTTLEDIIPLLNEVTGLPVLGPEGRVMGVISRKDIIKVRKGSRKGTMKDTVAQHMTVPAITVSKNSSVQQAADLMLQLKIRRLPVVDEDGFCIGIVSRSDIFRPLFMEAYNLFMEKEKAALSGPLKSSGAAAVMISSIVLEPPSVEKKSIVRTPVSWKVKYLYDGDCPMCLSLMTVLKRQDNGRNLVKFVNIADPDYKPKSHMGITYEEAMETIHAIQPDGTVLYGSDALRELFDTVGLGWATRISELPIIKKLVDMLYDFLSANRISLGGALDGIIAAKRMEMSKEGKETCSDIDEQCTTEW</sequence>
<dbReference type="OrthoDB" id="418595at2759"/>
<reference evidence="3 4" key="1">
    <citation type="submission" date="2017-08" db="EMBL/GenBank/DDBJ databases">
        <title>Acidophilic green algal genome provides insights into adaptation to an acidic environment.</title>
        <authorList>
            <person name="Hirooka S."/>
            <person name="Hirose Y."/>
            <person name="Kanesaki Y."/>
            <person name="Higuchi S."/>
            <person name="Fujiwara T."/>
            <person name="Onuma R."/>
            <person name="Era A."/>
            <person name="Ohbayashi R."/>
            <person name="Uzuka A."/>
            <person name="Nozaki H."/>
            <person name="Yoshikawa H."/>
            <person name="Miyagishima S.Y."/>
        </authorList>
    </citation>
    <scope>NUCLEOTIDE SEQUENCE [LARGE SCALE GENOMIC DNA]</scope>
    <source>
        <strain evidence="3 4">NIES-2499</strain>
    </source>
</reference>
<dbReference type="InterPro" id="IPR000644">
    <property type="entry name" value="CBS_dom"/>
</dbReference>
<dbReference type="Proteomes" id="UP000232323">
    <property type="component" value="Unassembled WGS sequence"/>
</dbReference>
<dbReference type="CDD" id="cd02205">
    <property type="entry name" value="CBS_pair_SF"/>
    <property type="match status" value="1"/>
</dbReference>
<feature type="domain" description="CBS" evidence="2">
    <location>
        <begin position="71"/>
        <end position="133"/>
    </location>
</feature>
<dbReference type="InterPro" id="IPR046342">
    <property type="entry name" value="CBS_dom_sf"/>
</dbReference>
<protein>
    <recommendedName>
        <fullName evidence="2">CBS domain-containing protein</fullName>
    </recommendedName>
</protein>
<accession>A0A250XLL9</accession>
<organism evidence="3 4">
    <name type="scientific">Chlamydomonas eustigma</name>
    <dbReference type="NCBI Taxonomy" id="1157962"/>
    <lineage>
        <taxon>Eukaryota</taxon>
        <taxon>Viridiplantae</taxon>
        <taxon>Chlorophyta</taxon>
        <taxon>core chlorophytes</taxon>
        <taxon>Chlorophyceae</taxon>
        <taxon>CS clade</taxon>
        <taxon>Chlamydomonadales</taxon>
        <taxon>Chlamydomonadaceae</taxon>
        <taxon>Chlamydomonas</taxon>
    </lineage>
</organism>
<dbReference type="SMART" id="SM00116">
    <property type="entry name" value="CBS"/>
    <property type="match status" value="2"/>
</dbReference>
<gene>
    <name evidence="3" type="ORF">CEUSTIGMA_g11105.t1</name>
</gene>
<dbReference type="PANTHER" id="PTHR34290">
    <property type="entry name" value="SI:CH73-390P7.2"/>
    <property type="match status" value="1"/>
</dbReference>
<keyword evidence="4" id="KW-1185">Reference proteome</keyword>
<dbReference type="STRING" id="1157962.A0A250XLL9"/>
<dbReference type="PROSITE" id="PS51371">
    <property type="entry name" value="CBS"/>
    <property type="match status" value="2"/>
</dbReference>
<dbReference type="PANTHER" id="PTHR34290:SF2">
    <property type="entry name" value="OS04G0668800 PROTEIN"/>
    <property type="match status" value="1"/>
</dbReference>
<evidence type="ECO:0000313" key="3">
    <source>
        <dbReference type="EMBL" id="GAX83680.1"/>
    </source>
</evidence>
<evidence type="ECO:0000259" key="2">
    <source>
        <dbReference type="PROSITE" id="PS51371"/>
    </source>
</evidence>
<evidence type="ECO:0000256" key="1">
    <source>
        <dbReference type="PROSITE-ProRule" id="PRU00703"/>
    </source>
</evidence>
<dbReference type="Pfam" id="PF00571">
    <property type="entry name" value="CBS"/>
    <property type="match status" value="2"/>
</dbReference>